<evidence type="ECO:0000313" key="1">
    <source>
        <dbReference type="EMBL" id="KAH6937869.1"/>
    </source>
</evidence>
<proteinExistence type="predicted"/>
<accession>A0ACB7SYZ9</accession>
<reference evidence="1" key="1">
    <citation type="submission" date="2020-05" db="EMBL/GenBank/DDBJ databases">
        <title>Large-scale comparative analyses of tick genomes elucidate their genetic diversity and vector capacities.</title>
        <authorList>
            <person name="Jia N."/>
            <person name="Wang J."/>
            <person name="Shi W."/>
            <person name="Du L."/>
            <person name="Sun Y."/>
            <person name="Zhan W."/>
            <person name="Jiang J."/>
            <person name="Wang Q."/>
            <person name="Zhang B."/>
            <person name="Ji P."/>
            <person name="Sakyi L.B."/>
            <person name="Cui X."/>
            <person name="Yuan T."/>
            <person name="Jiang B."/>
            <person name="Yang W."/>
            <person name="Lam T.T.-Y."/>
            <person name="Chang Q."/>
            <person name="Ding S."/>
            <person name="Wang X."/>
            <person name="Zhu J."/>
            <person name="Ruan X."/>
            <person name="Zhao L."/>
            <person name="Wei J."/>
            <person name="Que T."/>
            <person name="Du C."/>
            <person name="Cheng J."/>
            <person name="Dai P."/>
            <person name="Han X."/>
            <person name="Huang E."/>
            <person name="Gao Y."/>
            <person name="Liu J."/>
            <person name="Shao H."/>
            <person name="Ye R."/>
            <person name="Li L."/>
            <person name="Wei W."/>
            <person name="Wang X."/>
            <person name="Wang C."/>
            <person name="Yang T."/>
            <person name="Huo Q."/>
            <person name="Li W."/>
            <person name="Guo W."/>
            <person name="Chen H."/>
            <person name="Zhou L."/>
            <person name="Ni X."/>
            <person name="Tian J."/>
            <person name="Zhou Y."/>
            <person name="Sheng Y."/>
            <person name="Liu T."/>
            <person name="Pan Y."/>
            <person name="Xia L."/>
            <person name="Li J."/>
            <person name="Zhao F."/>
            <person name="Cao W."/>
        </authorList>
    </citation>
    <scope>NUCLEOTIDE SEQUENCE</scope>
    <source>
        <strain evidence="1">Hyas-2018</strain>
    </source>
</reference>
<name>A0ACB7SYZ9_HYAAI</name>
<protein>
    <submittedName>
        <fullName evidence="1">Uncharacterized protein</fullName>
    </submittedName>
</protein>
<keyword evidence="2" id="KW-1185">Reference proteome</keyword>
<evidence type="ECO:0000313" key="2">
    <source>
        <dbReference type="Proteomes" id="UP000821845"/>
    </source>
</evidence>
<gene>
    <name evidence="1" type="ORF">HPB50_004709</name>
</gene>
<dbReference type="EMBL" id="CM023482">
    <property type="protein sequence ID" value="KAH6937869.1"/>
    <property type="molecule type" value="Genomic_DNA"/>
</dbReference>
<comment type="caution">
    <text evidence="1">The sequence shown here is derived from an EMBL/GenBank/DDBJ whole genome shotgun (WGS) entry which is preliminary data.</text>
</comment>
<organism evidence="1 2">
    <name type="scientific">Hyalomma asiaticum</name>
    <name type="common">Tick</name>
    <dbReference type="NCBI Taxonomy" id="266040"/>
    <lineage>
        <taxon>Eukaryota</taxon>
        <taxon>Metazoa</taxon>
        <taxon>Ecdysozoa</taxon>
        <taxon>Arthropoda</taxon>
        <taxon>Chelicerata</taxon>
        <taxon>Arachnida</taxon>
        <taxon>Acari</taxon>
        <taxon>Parasitiformes</taxon>
        <taxon>Ixodida</taxon>
        <taxon>Ixodoidea</taxon>
        <taxon>Ixodidae</taxon>
        <taxon>Hyalomminae</taxon>
        <taxon>Hyalomma</taxon>
    </lineage>
</organism>
<sequence>MEAHRALELLEEYHSKLSKPQDKQLRNAIERVIRIFKSRLFQALLDIQEFYEITLLDDTKSIQQKTAETLQIACKWENSPPITGTHSNSTEESNDTFLEEKATADASRVFSGSGPVRCRNLRWKYEVGTSTHRVAIVPAAPARPRKHFIFLVSEEPVGPPIHAPFLSALLLSRVDEKRVRTLFCFIPRISGTLRCTRVVYGDSREGAAPHVPSNRDQWSFRVAPFGRGLPVATPCLHPSCQPEKRPHDHQWNCSRRLPCTVVVGAEVTATTRFWEEVFSAPSARTAELEKRRSVFSFPR</sequence>
<dbReference type="Proteomes" id="UP000821845">
    <property type="component" value="Chromosome 2"/>
</dbReference>